<dbReference type="Pfam" id="PF01535">
    <property type="entry name" value="PPR"/>
    <property type="match status" value="3"/>
</dbReference>
<dbReference type="Pfam" id="PF13041">
    <property type="entry name" value="PPR_2"/>
    <property type="match status" value="2"/>
</dbReference>
<evidence type="ECO:0008006" key="6">
    <source>
        <dbReference type="Google" id="ProtNLM"/>
    </source>
</evidence>
<dbReference type="Gene3D" id="1.25.40.10">
    <property type="entry name" value="Tetratricopeptide repeat domain"/>
    <property type="match status" value="4"/>
</dbReference>
<dbReference type="eggNOG" id="KOG4197">
    <property type="taxonomic scope" value="Eukaryota"/>
</dbReference>
<dbReference type="PANTHER" id="PTHR46128:SF230">
    <property type="entry name" value="PENTACOTRIPEPTIDE-REPEAT REGION OF PRORP DOMAIN-CONTAINING PROTEIN"/>
    <property type="match status" value="1"/>
</dbReference>
<feature type="repeat" description="PPR" evidence="3">
    <location>
        <begin position="339"/>
        <end position="373"/>
    </location>
</feature>
<feature type="repeat" description="PPR" evidence="3">
    <location>
        <begin position="269"/>
        <end position="303"/>
    </location>
</feature>
<dbReference type="PROSITE" id="PS51375">
    <property type="entry name" value="PPR"/>
    <property type="match status" value="6"/>
</dbReference>
<dbReference type="InterPro" id="IPR002885">
    <property type="entry name" value="PPR_rpt"/>
</dbReference>
<evidence type="ECO:0000313" key="5">
    <source>
        <dbReference type="EMBL" id="KCW67399.1"/>
    </source>
</evidence>
<sequence>MASPPFLSRLLSFVSSSKCAANANLSRVLFLGATRGECRYAVRWAHAVTETHDCEGFKRYPGERSATFIQNMLRNLRGSSSEETEKALDQCGFTLNDDLVTDVISRHVSDWRPAYVFFNWVSRKSGYLPGSAVYNEILDVLGKMNRFGEVTQVLEEMSKRKGLFDERTYGVLLNRYAAAHKVDEAIDIFHGRRDFGLETDLVAFQALLLWLCRYKHVESAETLLYSVKNEFGTDIRTMNIILNGWCVLGDVREAKRFWKDIIASKCTPDRFTYGVFIKALTKKGKLGSAMRLFRGMWQKGLGPDVVICNCVIDALCFKKRIPEALEVFHEMKDRGCLPNAATYNSLIKHMCKIGRMEKVKELVSEMESIGGDCLPNAITFSYLLKSLKKPEEVPKLLEQMEKNGCKMTSDLYNLVLRLYLGWDCQERVGNTWNDMEISGLGPDQRSYTIMIHTLHERGRLKEALHYFEEMVSKGMRPEPRTEILVNDMNSNITEEEGDHRRQRTLNGDESAQRPRRRKERVTQGVP</sequence>
<dbReference type="PANTHER" id="PTHR46128">
    <property type="entry name" value="MITOCHONDRIAL GROUP I INTRON SPLICING FACTOR CCM1"/>
    <property type="match status" value="1"/>
</dbReference>
<feature type="repeat" description="PPR" evidence="3">
    <location>
        <begin position="234"/>
        <end position="268"/>
    </location>
</feature>
<gene>
    <name evidence="5" type="ORF">EUGRSUZ_F01165</name>
</gene>
<keyword evidence="2" id="KW-0677">Repeat</keyword>
<dbReference type="OMA" id="RYKHVEV"/>
<dbReference type="KEGG" id="egr:104448482"/>
<dbReference type="EMBL" id="KK198758">
    <property type="protein sequence ID" value="KCW67399.1"/>
    <property type="molecule type" value="Genomic_DNA"/>
</dbReference>
<dbReference type="InterPro" id="IPR011990">
    <property type="entry name" value="TPR-like_helical_dom_sf"/>
</dbReference>
<protein>
    <recommendedName>
        <fullName evidence="6">Pentacotripeptide-repeat region of PRORP domain-containing protein</fullName>
    </recommendedName>
</protein>
<dbReference type="NCBIfam" id="TIGR00756">
    <property type="entry name" value="PPR"/>
    <property type="match status" value="6"/>
</dbReference>
<dbReference type="OrthoDB" id="185373at2759"/>
<feature type="repeat" description="PPR" evidence="3">
    <location>
        <begin position="165"/>
        <end position="199"/>
    </location>
</feature>
<dbReference type="FunCoup" id="A0A059BMZ9">
    <property type="interactions" value="16"/>
</dbReference>
<feature type="repeat" description="PPR" evidence="3">
    <location>
        <begin position="304"/>
        <end position="338"/>
    </location>
</feature>
<feature type="repeat" description="PPR" evidence="3">
    <location>
        <begin position="443"/>
        <end position="477"/>
    </location>
</feature>
<name>A0A059BMZ9_EUCGR</name>
<comment type="similarity">
    <text evidence="1">Belongs to the PPR family. P subfamily.</text>
</comment>
<evidence type="ECO:0000256" key="4">
    <source>
        <dbReference type="SAM" id="MobiDB-lite"/>
    </source>
</evidence>
<proteinExistence type="inferred from homology"/>
<organism evidence="5">
    <name type="scientific">Eucalyptus grandis</name>
    <name type="common">Flooded gum</name>
    <dbReference type="NCBI Taxonomy" id="71139"/>
    <lineage>
        <taxon>Eukaryota</taxon>
        <taxon>Viridiplantae</taxon>
        <taxon>Streptophyta</taxon>
        <taxon>Embryophyta</taxon>
        <taxon>Tracheophyta</taxon>
        <taxon>Spermatophyta</taxon>
        <taxon>Magnoliopsida</taxon>
        <taxon>eudicotyledons</taxon>
        <taxon>Gunneridae</taxon>
        <taxon>Pentapetalae</taxon>
        <taxon>rosids</taxon>
        <taxon>malvids</taxon>
        <taxon>Myrtales</taxon>
        <taxon>Myrtaceae</taxon>
        <taxon>Myrtoideae</taxon>
        <taxon>Eucalypteae</taxon>
        <taxon>Eucalyptus</taxon>
    </lineage>
</organism>
<evidence type="ECO:0000256" key="1">
    <source>
        <dbReference type="ARBA" id="ARBA00007626"/>
    </source>
</evidence>
<dbReference type="InParanoid" id="A0A059BMZ9"/>
<evidence type="ECO:0000256" key="3">
    <source>
        <dbReference type="PROSITE-ProRule" id="PRU00708"/>
    </source>
</evidence>
<dbReference type="InterPro" id="IPR050872">
    <property type="entry name" value="PPR_P_subfamily"/>
</dbReference>
<feature type="region of interest" description="Disordered" evidence="4">
    <location>
        <begin position="492"/>
        <end position="526"/>
    </location>
</feature>
<dbReference type="Gramene" id="KCW67399">
    <property type="protein sequence ID" value="KCW67399"/>
    <property type="gene ID" value="EUGRSUZ_F01165"/>
</dbReference>
<reference evidence="5" key="1">
    <citation type="submission" date="2013-07" db="EMBL/GenBank/DDBJ databases">
        <title>The genome of Eucalyptus grandis.</title>
        <authorList>
            <person name="Schmutz J."/>
            <person name="Hayes R."/>
            <person name="Myburg A."/>
            <person name="Tuskan G."/>
            <person name="Grattapaglia D."/>
            <person name="Rokhsar D.S."/>
        </authorList>
    </citation>
    <scope>NUCLEOTIDE SEQUENCE</scope>
    <source>
        <tissue evidence="5">Leaf extractions</tissue>
    </source>
</reference>
<evidence type="ECO:0000256" key="2">
    <source>
        <dbReference type="ARBA" id="ARBA00022737"/>
    </source>
</evidence>
<accession>A0A059BMZ9</accession>
<dbReference type="AlphaFoldDB" id="A0A059BMZ9"/>